<evidence type="ECO:0000313" key="3">
    <source>
        <dbReference type="Proteomes" id="UP001152747"/>
    </source>
</evidence>
<evidence type="ECO:0000256" key="1">
    <source>
        <dbReference type="SAM" id="SignalP"/>
    </source>
</evidence>
<proteinExistence type="predicted"/>
<feature type="chain" id="PRO_5040125571" evidence="1">
    <location>
        <begin position="17"/>
        <end position="78"/>
    </location>
</feature>
<reference evidence="2" key="1">
    <citation type="submission" date="2022-11" db="EMBL/GenBank/DDBJ databases">
        <authorList>
            <person name="Kikuchi T."/>
        </authorList>
    </citation>
    <scope>NUCLEOTIDE SEQUENCE</scope>
    <source>
        <strain evidence="2">PS1010</strain>
    </source>
</reference>
<keyword evidence="1" id="KW-0732">Signal</keyword>
<dbReference type="AlphaFoldDB" id="A0A9P1IIL3"/>
<keyword evidence="3" id="KW-1185">Reference proteome</keyword>
<feature type="signal peptide" evidence="1">
    <location>
        <begin position="1"/>
        <end position="16"/>
    </location>
</feature>
<sequence>MRLLLILTILIFGVNCGRKLRSCSIGGCKPKFSEKIPEIIKKPVEFTPKPGVLETPKEPCKNLICMVSNEKKKILLGL</sequence>
<gene>
    <name evidence="2" type="ORF">CAMP_LOCUS6499</name>
</gene>
<dbReference type="Proteomes" id="UP001152747">
    <property type="component" value="Unassembled WGS sequence"/>
</dbReference>
<name>A0A9P1IIL3_9PELO</name>
<dbReference type="EMBL" id="CANHGI010000002">
    <property type="protein sequence ID" value="CAI5443862.1"/>
    <property type="molecule type" value="Genomic_DNA"/>
</dbReference>
<accession>A0A9P1IIL3</accession>
<evidence type="ECO:0000313" key="2">
    <source>
        <dbReference type="EMBL" id="CAI5443862.1"/>
    </source>
</evidence>
<organism evidence="2 3">
    <name type="scientific">Caenorhabditis angaria</name>
    <dbReference type="NCBI Taxonomy" id="860376"/>
    <lineage>
        <taxon>Eukaryota</taxon>
        <taxon>Metazoa</taxon>
        <taxon>Ecdysozoa</taxon>
        <taxon>Nematoda</taxon>
        <taxon>Chromadorea</taxon>
        <taxon>Rhabditida</taxon>
        <taxon>Rhabditina</taxon>
        <taxon>Rhabditomorpha</taxon>
        <taxon>Rhabditoidea</taxon>
        <taxon>Rhabditidae</taxon>
        <taxon>Peloderinae</taxon>
        <taxon>Caenorhabditis</taxon>
    </lineage>
</organism>
<protein>
    <submittedName>
        <fullName evidence="2">Uncharacterized protein</fullName>
    </submittedName>
</protein>
<comment type="caution">
    <text evidence="2">The sequence shown here is derived from an EMBL/GenBank/DDBJ whole genome shotgun (WGS) entry which is preliminary data.</text>
</comment>